<name>A0A853JDG7_9GAMM</name>
<keyword evidence="2" id="KW-1185">Reference proteome</keyword>
<dbReference type="Proteomes" id="UP000578091">
    <property type="component" value="Unassembled WGS sequence"/>
</dbReference>
<dbReference type="RefSeq" id="WP_180679133.1">
    <property type="nucleotide sequence ID" value="NZ_JACCKA010000074.1"/>
</dbReference>
<accession>A0A853JDG7</accession>
<gene>
    <name evidence="1" type="ORF">H0E84_13245</name>
</gene>
<organism evidence="1 2">
    <name type="scientific">Luteimonas salinisoli</name>
    <dbReference type="NCBI Taxonomy" id="2752307"/>
    <lineage>
        <taxon>Bacteria</taxon>
        <taxon>Pseudomonadati</taxon>
        <taxon>Pseudomonadota</taxon>
        <taxon>Gammaproteobacteria</taxon>
        <taxon>Lysobacterales</taxon>
        <taxon>Lysobacteraceae</taxon>
        <taxon>Luteimonas</taxon>
    </lineage>
</organism>
<comment type="caution">
    <text evidence="1">The sequence shown here is derived from an EMBL/GenBank/DDBJ whole genome shotgun (WGS) entry which is preliminary data.</text>
</comment>
<sequence length="59" mass="6559">MTMLDHSGELEAVNRLYELARDGATESSEYSQLDRQVFHALVQTYGAEEGIVRQTAVAT</sequence>
<dbReference type="AlphaFoldDB" id="A0A853JDG7"/>
<proteinExistence type="predicted"/>
<reference evidence="1 2" key="1">
    <citation type="submission" date="2020-07" db="EMBL/GenBank/DDBJ databases">
        <title>Luteimonas sp. SJ-92.</title>
        <authorList>
            <person name="Huang X.-X."/>
            <person name="Xu L."/>
            <person name="Sun J.-Q."/>
        </authorList>
    </citation>
    <scope>NUCLEOTIDE SEQUENCE [LARGE SCALE GENOMIC DNA]</scope>
    <source>
        <strain evidence="1 2">SJ-92</strain>
    </source>
</reference>
<dbReference type="EMBL" id="JACCKA010000074">
    <property type="protein sequence ID" value="NZA27351.1"/>
    <property type="molecule type" value="Genomic_DNA"/>
</dbReference>
<evidence type="ECO:0000313" key="2">
    <source>
        <dbReference type="Proteomes" id="UP000578091"/>
    </source>
</evidence>
<evidence type="ECO:0000313" key="1">
    <source>
        <dbReference type="EMBL" id="NZA27351.1"/>
    </source>
</evidence>
<protein>
    <submittedName>
        <fullName evidence="1">Uncharacterized protein</fullName>
    </submittedName>
</protein>